<name>A0A0W0FBX6_MONRR</name>
<comment type="caution">
    <text evidence="2">The sequence shown here is derived from an EMBL/GenBank/DDBJ whole genome shotgun (WGS) entry which is preliminary data.</text>
</comment>
<accession>A0A0W0FBX6</accession>
<evidence type="ECO:0000313" key="2">
    <source>
        <dbReference type="EMBL" id="KTB33863.1"/>
    </source>
</evidence>
<feature type="region of interest" description="Disordered" evidence="1">
    <location>
        <begin position="56"/>
        <end position="106"/>
    </location>
</feature>
<evidence type="ECO:0000256" key="1">
    <source>
        <dbReference type="SAM" id="MobiDB-lite"/>
    </source>
</evidence>
<dbReference type="AlphaFoldDB" id="A0A0W0FBX6"/>
<dbReference type="EMBL" id="LATX01002129">
    <property type="protein sequence ID" value="KTB33863.1"/>
    <property type="molecule type" value="Genomic_DNA"/>
</dbReference>
<feature type="compositionally biased region" description="Basic and acidic residues" evidence="1">
    <location>
        <begin position="56"/>
        <end position="69"/>
    </location>
</feature>
<protein>
    <submittedName>
        <fullName evidence="2">Uncharacterized protein</fullName>
    </submittedName>
</protein>
<dbReference type="Proteomes" id="UP000054988">
    <property type="component" value="Unassembled WGS sequence"/>
</dbReference>
<gene>
    <name evidence="2" type="ORF">WG66_13558</name>
</gene>
<proteinExistence type="predicted"/>
<sequence length="244" mass="26856">MSFRVSVSSLIFHPSSPSLSSLDRSLLNISFQGQRRPSYTIRKEIPPIMKEYGLTKEQKERLGVSESDTKFLPSNSSATDSPGRGSLGAPSDRYNGVELERSSTIDATTTTTKARTKDYDLGRPSTMTASTGTTIRTKDYGDIGLGRPSTTSATTATTITTTRSKRSALVGLGFGLPSTYGARRNSRNNQRRTTTTLVKKAKFAKRRLFTIPEEGPEAFKFSPRWSPKAKEFVLGRVNMNRVLV</sequence>
<evidence type="ECO:0000313" key="3">
    <source>
        <dbReference type="Proteomes" id="UP000054988"/>
    </source>
</evidence>
<organism evidence="2 3">
    <name type="scientific">Moniliophthora roreri</name>
    <name type="common">Frosty pod rot fungus</name>
    <name type="synonym">Monilia roreri</name>
    <dbReference type="NCBI Taxonomy" id="221103"/>
    <lineage>
        <taxon>Eukaryota</taxon>
        <taxon>Fungi</taxon>
        <taxon>Dikarya</taxon>
        <taxon>Basidiomycota</taxon>
        <taxon>Agaricomycotina</taxon>
        <taxon>Agaricomycetes</taxon>
        <taxon>Agaricomycetidae</taxon>
        <taxon>Agaricales</taxon>
        <taxon>Marasmiineae</taxon>
        <taxon>Marasmiaceae</taxon>
        <taxon>Moniliophthora</taxon>
    </lineage>
</organism>
<reference evidence="2 3" key="1">
    <citation type="submission" date="2015-12" db="EMBL/GenBank/DDBJ databases">
        <title>Draft genome sequence of Moniliophthora roreri, the causal agent of frosty pod rot of cacao.</title>
        <authorList>
            <person name="Aime M.C."/>
            <person name="Diaz-Valderrama J.R."/>
            <person name="Kijpornyongpan T."/>
            <person name="Phillips-Mora W."/>
        </authorList>
    </citation>
    <scope>NUCLEOTIDE SEQUENCE [LARGE SCALE GENOMIC DNA]</scope>
    <source>
        <strain evidence="2 3">MCA 2952</strain>
    </source>
</reference>